<evidence type="ECO:0000313" key="16">
    <source>
        <dbReference type="Proteomes" id="UP001589894"/>
    </source>
</evidence>
<dbReference type="RefSeq" id="WP_377338217.1">
    <property type="nucleotide sequence ID" value="NZ_JBHLUE010000008.1"/>
</dbReference>
<dbReference type="EMBL" id="JBHLUE010000008">
    <property type="protein sequence ID" value="MFC0564882.1"/>
    <property type="molecule type" value="Genomic_DNA"/>
</dbReference>
<feature type="transmembrane region" description="Helical" evidence="14">
    <location>
        <begin position="37"/>
        <end position="60"/>
    </location>
</feature>
<evidence type="ECO:0000256" key="6">
    <source>
        <dbReference type="ARBA" id="ARBA00022826"/>
    </source>
</evidence>
<keyword evidence="6" id="KW-0631">Potassium channel</keyword>
<keyword evidence="10 14" id="KW-0472">Membrane</keyword>
<evidence type="ECO:0000256" key="5">
    <source>
        <dbReference type="ARBA" id="ARBA00022692"/>
    </source>
</evidence>
<protein>
    <submittedName>
        <fullName evidence="15">TMEM175 family protein</fullName>
    </submittedName>
</protein>
<feature type="transmembrane region" description="Helical" evidence="14">
    <location>
        <begin position="110"/>
        <end position="132"/>
    </location>
</feature>
<comment type="subcellular location">
    <subcellularLocation>
        <location evidence="1">Membrane</location>
        <topology evidence="1">Multi-pass membrane protein</topology>
    </subcellularLocation>
</comment>
<accession>A0ABV6NVR7</accession>
<keyword evidence="16" id="KW-1185">Reference proteome</keyword>
<evidence type="ECO:0000256" key="12">
    <source>
        <dbReference type="ARBA" id="ARBA00034430"/>
    </source>
</evidence>
<name>A0ABV6NVR7_9ACTN</name>
<feature type="transmembrane region" description="Helical" evidence="14">
    <location>
        <begin position="75"/>
        <end position="98"/>
    </location>
</feature>
<keyword evidence="4" id="KW-0633">Potassium transport</keyword>
<evidence type="ECO:0000256" key="3">
    <source>
        <dbReference type="ARBA" id="ARBA00022448"/>
    </source>
</evidence>
<dbReference type="Proteomes" id="UP001589894">
    <property type="component" value="Unassembled WGS sequence"/>
</dbReference>
<feature type="compositionally biased region" description="Low complexity" evidence="13">
    <location>
        <begin position="202"/>
        <end position="219"/>
    </location>
</feature>
<keyword evidence="9" id="KW-0406">Ion transport</keyword>
<keyword evidence="8 14" id="KW-1133">Transmembrane helix</keyword>
<evidence type="ECO:0000256" key="14">
    <source>
        <dbReference type="SAM" id="Phobius"/>
    </source>
</evidence>
<dbReference type="InterPro" id="IPR010617">
    <property type="entry name" value="TMEM175-like"/>
</dbReference>
<keyword evidence="3" id="KW-0813">Transport</keyword>
<dbReference type="Pfam" id="PF06736">
    <property type="entry name" value="TMEM175"/>
    <property type="match status" value="1"/>
</dbReference>
<sequence length="219" mass="23867">MRTNRVEAFSDGVFAIAITLLVLEIRVPEDMTSLGPGLLALWPSYLAYGISFLLIGLVWANHHVMLDKIHRVDRMLLFLNTLLLANVAALPFTTAVLARAVSSGHGQRTAVAVYGGWLVVGGIFFNAVWLWALRRPELLEPGVDRSWTAAVARRFLLGPALYAVGTVLAFFAWRPAIALFAALIVLYWLPISEWRSRGRPGGRAASVRPPGAAGDDPPA</sequence>
<evidence type="ECO:0000256" key="8">
    <source>
        <dbReference type="ARBA" id="ARBA00022989"/>
    </source>
</evidence>
<feature type="region of interest" description="Disordered" evidence="13">
    <location>
        <begin position="197"/>
        <end position="219"/>
    </location>
</feature>
<evidence type="ECO:0000256" key="9">
    <source>
        <dbReference type="ARBA" id="ARBA00023065"/>
    </source>
</evidence>
<gene>
    <name evidence="15" type="ORF">ACFFHU_12150</name>
</gene>
<comment type="catalytic activity">
    <reaction evidence="12">
        <text>K(+)(in) = K(+)(out)</text>
        <dbReference type="Rhea" id="RHEA:29463"/>
        <dbReference type="ChEBI" id="CHEBI:29103"/>
    </reaction>
</comment>
<proteinExistence type="inferred from homology"/>
<evidence type="ECO:0000256" key="4">
    <source>
        <dbReference type="ARBA" id="ARBA00022538"/>
    </source>
</evidence>
<evidence type="ECO:0000256" key="13">
    <source>
        <dbReference type="SAM" id="MobiDB-lite"/>
    </source>
</evidence>
<comment type="caution">
    <text evidence="15">The sequence shown here is derived from an EMBL/GenBank/DDBJ whole genome shotgun (WGS) entry which is preliminary data.</text>
</comment>
<evidence type="ECO:0000256" key="1">
    <source>
        <dbReference type="ARBA" id="ARBA00004141"/>
    </source>
</evidence>
<evidence type="ECO:0000256" key="2">
    <source>
        <dbReference type="ARBA" id="ARBA00006920"/>
    </source>
</evidence>
<evidence type="ECO:0000256" key="11">
    <source>
        <dbReference type="ARBA" id="ARBA00023303"/>
    </source>
</evidence>
<comment type="similarity">
    <text evidence="2">Belongs to the TMEM175 family.</text>
</comment>
<reference evidence="15 16" key="1">
    <citation type="submission" date="2024-09" db="EMBL/GenBank/DDBJ databases">
        <authorList>
            <person name="Sun Q."/>
            <person name="Mori K."/>
        </authorList>
    </citation>
    <scope>NUCLEOTIDE SEQUENCE [LARGE SCALE GENOMIC DNA]</scope>
    <source>
        <strain evidence="15 16">TBRC 2205</strain>
    </source>
</reference>
<dbReference type="PANTHER" id="PTHR31462:SF5">
    <property type="entry name" value="ENDOSOMAL_LYSOSOMAL PROTON CHANNEL TMEM175"/>
    <property type="match status" value="1"/>
</dbReference>
<keyword evidence="7" id="KW-0630">Potassium</keyword>
<evidence type="ECO:0000256" key="10">
    <source>
        <dbReference type="ARBA" id="ARBA00023136"/>
    </source>
</evidence>
<feature type="transmembrane region" description="Helical" evidence="14">
    <location>
        <begin position="160"/>
        <end position="189"/>
    </location>
</feature>
<evidence type="ECO:0000313" key="15">
    <source>
        <dbReference type="EMBL" id="MFC0564882.1"/>
    </source>
</evidence>
<dbReference type="PANTHER" id="PTHR31462">
    <property type="entry name" value="ENDOSOMAL/LYSOSOMAL POTASSIUM CHANNEL TMEM175"/>
    <property type="match status" value="1"/>
</dbReference>
<keyword evidence="11" id="KW-0407">Ion channel</keyword>
<organism evidence="15 16">
    <name type="scientific">Plantactinospora siamensis</name>
    <dbReference type="NCBI Taxonomy" id="555372"/>
    <lineage>
        <taxon>Bacteria</taxon>
        <taxon>Bacillati</taxon>
        <taxon>Actinomycetota</taxon>
        <taxon>Actinomycetes</taxon>
        <taxon>Micromonosporales</taxon>
        <taxon>Micromonosporaceae</taxon>
        <taxon>Plantactinospora</taxon>
    </lineage>
</organism>
<keyword evidence="5 14" id="KW-0812">Transmembrane</keyword>
<evidence type="ECO:0000256" key="7">
    <source>
        <dbReference type="ARBA" id="ARBA00022958"/>
    </source>
</evidence>